<reference evidence="4" key="1">
    <citation type="journal article" date="2019" name="Int. J. Syst. Evol. Microbiol.">
        <title>The Global Catalogue of Microorganisms (GCM) 10K type strain sequencing project: providing services to taxonomists for standard genome sequencing and annotation.</title>
        <authorList>
            <consortium name="The Broad Institute Genomics Platform"/>
            <consortium name="The Broad Institute Genome Sequencing Center for Infectious Disease"/>
            <person name="Wu L."/>
            <person name="Ma J."/>
        </authorList>
    </citation>
    <scope>NUCLEOTIDE SEQUENCE [LARGE SCALE GENOMIC DNA]</scope>
    <source>
        <strain evidence="4">CGMCC 4.7643</strain>
    </source>
</reference>
<gene>
    <name evidence="3" type="ORF">ACFSYJ_24190</name>
</gene>
<comment type="caution">
    <text evidence="3">The sequence shown here is derived from an EMBL/GenBank/DDBJ whole genome shotgun (WGS) entry which is preliminary data.</text>
</comment>
<organism evidence="3 4">
    <name type="scientific">Amycolatopsis samaneae</name>
    <dbReference type="NCBI Taxonomy" id="664691"/>
    <lineage>
        <taxon>Bacteria</taxon>
        <taxon>Bacillati</taxon>
        <taxon>Actinomycetota</taxon>
        <taxon>Actinomycetes</taxon>
        <taxon>Pseudonocardiales</taxon>
        <taxon>Pseudonocardiaceae</taxon>
        <taxon>Amycolatopsis</taxon>
    </lineage>
</organism>
<name>A0ABW5GLH8_9PSEU</name>
<keyword evidence="2" id="KW-1133">Transmembrane helix</keyword>
<protein>
    <recommendedName>
        <fullName evidence="5">Serine/threonine protein kinase</fullName>
    </recommendedName>
</protein>
<evidence type="ECO:0000313" key="4">
    <source>
        <dbReference type="Proteomes" id="UP001597419"/>
    </source>
</evidence>
<feature type="region of interest" description="Disordered" evidence="1">
    <location>
        <begin position="19"/>
        <end position="48"/>
    </location>
</feature>
<dbReference type="Proteomes" id="UP001597419">
    <property type="component" value="Unassembled WGS sequence"/>
</dbReference>
<proteinExistence type="predicted"/>
<feature type="region of interest" description="Disordered" evidence="1">
    <location>
        <begin position="81"/>
        <end position="161"/>
    </location>
</feature>
<feature type="compositionally biased region" description="Basic and acidic residues" evidence="1">
    <location>
        <begin position="19"/>
        <end position="32"/>
    </location>
</feature>
<keyword evidence="4" id="KW-1185">Reference proteome</keyword>
<accession>A0ABW5GLH8</accession>
<evidence type="ECO:0000256" key="1">
    <source>
        <dbReference type="SAM" id="MobiDB-lite"/>
    </source>
</evidence>
<sequence length="180" mass="18462">MTSPAPRDPGELPTVAELLDRSETRPMPRITDDTVLPGAGSPDEPPARARQGWAIKFALGAGAFVVLAGAGVVLLSPADVPEAGAKPVPPPTSSAPVVPPATGTDSGMVTMSASSAPTTAEARLVGSEAAPPPPPVEPTGRAEPNGGRRPAAPPSANPFGEYWSSVVSSMRRDYENWPRR</sequence>
<feature type="compositionally biased region" description="Pro residues" evidence="1">
    <location>
        <begin position="87"/>
        <end position="99"/>
    </location>
</feature>
<evidence type="ECO:0000313" key="3">
    <source>
        <dbReference type="EMBL" id="MFD2461729.1"/>
    </source>
</evidence>
<feature type="compositionally biased region" description="Polar residues" evidence="1">
    <location>
        <begin position="103"/>
        <end position="118"/>
    </location>
</feature>
<keyword evidence="2" id="KW-0812">Transmembrane</keyword>
<dbReference type="EMBL" id="JBHUKU010000014">
    <property type="protein sequence ID" value="MFD2461729.1"/>
    <property type="molecule type" value="Genomic_DNA"/>
</dbReference>
<keyword evidence="2" id="KW-0472">Membrane</keyword>
<feature type="transmembrane region" description="Helical" evidence="2">
    <location>
        <begin position="57"/>
        <end position="78"/>
    </location>
</feature>
<evidence type="ECO:0008006" key="5">
    <source>
        <dbReference type="Google" id="ProtNLM"/>
    </source>
</evidence>
<dbReference type="RefSeq" id="WP_345390501.1">
    <property type="nucleotide sequence ID" value="NZ_BAABHG010000004.1"/>
</dbReference>
<evidence type="ECO:0000256" key="2">
    <source>
        <dbReference type="SAM" id="Phobius"/>
    </source>
</evidence>